<dbReference type="InterPro" id="IPR041657">
    <property type="entry name" value="HTH_17"/>
</dbReference>
<organism evidence="2 3">
    <name type="scientific">Halodesulfovibrio aestuarii</name>
    <dbReference type="NCBI Taxonomy" id="126333"/>
    <lineage>
        <taxon>Bacteria</taxon>
        <taxon>Pseudomonadati</taxon>
        <taxon>Thermodesulfobacteriota</taxon>
        <taxon>Desulfovibrionia</taxon>
        <taxon>Desulfovibrionales</taxon>
        <taxon>Desulfovibrionaceae</taxon>
        <taxon>Halodesulfovibrio</taxon>
    </lineage>
</organism>
<sequence length="90" mass="10267">MTLTKDELSEIHQTAILELYAPAARLEELKRKKLLTAKEAAELYGVSESTLAKRRMRGEAPAWHKVGGSVRYRHDDLENFLNLCVQKTIN</sequence>
<name>A0ABV4JRL5_9BACT</name>
<accession>A0ABV4JRL5</accession>
<dbReference type="SUPFAM" id="SSF46955">
    <property type="entry name" value="Putative DNA-binding domain"/>
    <property type="match status" value="1"/>
</dbReference>
<dbReference type="EMBL" id="JBFSOO010000001">
    <property type="protein sequence ID" value="MEZ6852073.1"/>
    <property type="molecule type" value="Genomic_DNA"/>
</dbReference>
<dbReference type="InterPro" id="IPR009061">
    <property type="entry name" value="DNA-bd_dom_put_sf"/>
</dbReference>
<gene>
    <name evidence="2" type="ORF">AB2Z07_00770</name>
</gene>
<comment type="caution">
    <text evidence="2">The sequence shown here is derived from an EMBL/GenBank/DDBJ whole genome shotgun (WGS) entry which is preliminary data.</text>
</comment>
<dbReference type="RefSeq" id="WP_371149742.1">
    <property type="nucleotide sequence ID" value="NZ_JBFSOO010000001.1"/>
</dbReference>
<protein>
    <submittedName>
        <fullName evidence="2">Helix-turn-helix transcriptional regulator</fullName>
    </submittedName>
</protein>
<dbReference type="Pfam" id="PF12728">
    <property type="entry name" value="HTH_17"/>
    <property type="match status" value="1"/>
</dbReference>
<feature type="domain" description="Helix-turn-helix" evidence="1">
    <location>
        <begin position="34"/>
        <end position="82"/>
    </location>
</feature>
<keyword evidence="3" id="KW-1185">Reference proteome</keyword>
<dbReference type="Proteomes" id="UP001568358">
    <property type="component" value="Unassembled WGS sequence"/>
</dbReference>
<evidence type="ECO:0000313" key="3">
    <source>
        <dbReference type="Proteomes" id="UP001568358"/>
    </source>
</evidence>
<proteinExistence type="predicted"/>
<evidence type="ECO:0000259" key="1">
    <source>
        <dbReference type="Pfam" id="PF12728"/>
    </source>
</evidence>
<evidence type="ECO:0000313" key="2">
    <source>
        <dbReference type="EMBL" id="MEZ6852073.1"/>
    </source>
</evidence>
<dbReference type="Gene3D" id="1.10.1660.10">
    <property type="match status" value="1"/>
</dbReference>
<reference evidence="2 3" key="1">
    <citation type="submission" date="2024-07" db="EMBL/GenBank/DDBJ databases">
        <title>Active virus-host system and metabolic interactions in a Lokiarchaeon culture.</title>
        <authorList>
            <person name="Ponce Toledo R.I."/>
            <person name="Rodrigues Oliveira T."/>
            <person name="Schleper C."/>
        </authorList>
    </citation>
    <scope>NUCLEOTIDE SEQUENCE [LARGE SCALE GENOMIC DNA]</scope>
    <source>
        <strain evidence="2 3">B35</strain>
    </source>
</reference>